<dbReference type="AlphaFoldDB" id="A0A449BAX7"/>
<feature type="transmembrane region" description="Helical" evidence="2">
    <location>
        <begin position="83"/>
        <end position="107"/>
    </location>
</feature>
<name>A0A449BAX7_9BACT</name>
<feature type="transmembrane region" description="Helical" evidence="2">
    <location>
        <begin position="113"/>
        <end position="132"/>
    </location>
</feature>
<gene>
    <name evidence="3" type="ORF">NCTC10184_00570</name>
</gene>
<proteinExistence type="predicted"/>
<sequence>MAQELGIKTQDNAEIRKRKKHKRASKLGLNSFTIQRLVFIATYFALFLISGFTIYFGYIPLATTTLTYLPVILVVATVHLGVVGALCSGLFFGISSFIAAMLVGAIAYQMPDISILSRVLLGVAVAGIYKALKADRKMALWKFMVMSVSATILNIAFVLTIRYIHNSIAEIKGTLPIIEWIITHPVTLIAEPLMAILFSILLYHLVMYLRKKYLHKKELIYGAQEAKSEVVTMSNQNEELLTTQSETGVPAPTKSKKELKQIAKQAAKDAKAERKAKKAKQKQQEAPVEANVGDELNASVSNEVNADENDQVVTKKPPKLTKKLLKPNVKPKNKHVKLLTKHKTPLQLLLKNHKKLNQVYVNCGKQNVKKNGFKNVLNVNLTSSLWAMMRLYFEKNRRLNKFVT</sequence>
<feature type="transmembrane region" description="Helical" evidence="2">
    <location>
        <begin position="144"/>
        <end position="165"/>
    </location>
</feature>
<accession>A0A449BAX7</accession>
<protein>
    <submittedName>
        <fullName evidence="3">Predicted membrane protein</fullName>
    </submittedName>
</protein>
<organism evidence="3 4">
    <name type="scientific">Mycoplasmopsis columbinasalis</name>
    <dbReference type="NCBI Taxonomy" id="114880"/>
    <lineage>
        <taxon>Bacteria</taxon>
        <taxon>Bacillati</taxon>
        <taxon>Mycoplasmatota</taxon>
        <taxon>Mycoplasmoidales</taxon>
        <taxon>Metamycoplasmataceae</taxon>
        <taxon>Mycoplasmopsis</taxon>
    </lineage>
</organism>
<dbReference type="EMBL" id="LR215043">
    <property type="protein sequence ID" value="VEU78328.1"/>
    <property type="molecule type" value="Genomic_DNA"/>
</dbReference>
<feature type="transmembrane region" description="Helical" evidence="2">
    <location>
        <begin position="185"/>
        <end position="209"/>
    </location>
</feature>
<dbReference type="KEGG" id="mcob:NCTC10184_00570"/>
<evidence type="ECO:0000256" key="2">
    <source>
        <dbReference type="SAM" id="Phobius"/>
    </source>
</evidence>
<feature type="transmembrane region" description="Helical" evidence="2">
    <location>
        <begin position="55"/>
        <end position="76"/>
    </location>
</feature>
<keyword evidence="2" id="KW-1133">Transmembrane helix</keyword>
<keyword evidence="4" id="KW-1185">Reference proteome</keyword>
<feature type="compositionally biased region" description="Basic and acidic residues" evidence="1">
    <location>
        <begin position="255"/>
        <end position="273"/>
    </location>
</feature>
<evidence type="ECO:0000256" key="1">
    <source>
        <dbReference type="SAM" id="MobiDB-lite"/>
    </source>
</evidence>
<feature type="region of interest" description="Disordered" evidence="1">
    <location>
        <begin position="241"/>
        <end position="318"/>
    </location>
</feature>
<dbReference type="Gene3D" id="1.10.1760.20">
    <property type="match status" value="1"/>
</dbReference>
<reference evidence="3 4" key="1">
    <citation type="submission" date="2019-01" db="EMBL/GenBank/DDBJ databases">
        <authorList>
            <consortium name="Pathogen Informatics"/>
        </authorList>
    </citation>
    <scope>NUCLEOTIDE SEQUENCE [LARGE SCALE GENOMIC DNA]</scope>
    <source>
        <strain evidence="3 4">NCTC10184</strain>
    </source>
</reference>
<dbReference type="Proteomes" id="UP000290876">
    <property type="component" value="Chromosome"/>
</dbReference>
<keyword evidence="2" id="KW-0812">Transmembrane</keyword>
<feature type="transmembrane region" description="Helical" evidence="2">
    <location>
        <begin position="27"/>
        <end position="49"/>
    </location>
</feature>
<keyword evidence="2" id="KW-0472">Membrane</keyword>
<evidence type="ECO:0000313" key="4">
    <source>
        <dbReference type="Proteomes" id="UP000290876"/>
    </source>
</evidence>
<dbReference type="OrthoDB" id="398992at2"/>
<evidence type="ECO:0000313" key="3">
    <source>
        <dbReference type="EMBL" id="VEU78328.1"/>
    </source>
</evidence>
<dbReference type="RefSeq" id="WP_129623157.1">
    <property type="nucleotide sequence ID" value="NZ_LR215043.1"/>
</dbReference>